<dbReference type="Proteomes" id="UP000831775">
    <property type="component" value="Chromosome"/>
</dbReference>
<dbReference type="PANTHER" id="PTHR22642:SF2">
    <property type="entry name" value="PROTEIN LONG AFTER FAR-RED 3"/>
    <property type="match status" value="1"/>
</dbReference>
<dbReference type="CDD" id="cd01300">
    <property type="entry name" value="YtcJ_like"/>
    <property type="match status" value="1"/>
</dbReference>
<dbReference type="EMBL" id="CP095043">
    <property type="protein sequence ID" value="UOQ60118.1"/>
    <property type="molecule type" value="Genomic_DNA"/>
</dbReference>
<evidence type="ECO:0000259" key="1">
    <source>
        <dbReference type="Pfam" id="PF07969"/>
    </source>
</evidence>
<organism evidence="2 3">
    <name type="scientific">Leucobacter rhizosphaerae</name>
    <dbReference type="NCBI Taxonomy" id="2932245"/>
    <lineage>
        <taxon>Bacteria</taxon>
        <taxon>Bacillati</taxon>
        <taxon>Actinomycetota</taxon>
        <taxon>Actinomycetes</taxon>
        <taxon>Micrococcales</taxon>
        <taxon>Microbacteriaceae</taxon>
        <taxon>Leucobacter</taxon>
    </lineage>
</organism>
<dbReference type="InterPro" id="IPR013108">
    <property type="entry name" value="Amidohydro_3"/>
</dbReference>
<dbReference type="SUPFAM" id="SSF51338">
    <property type="entry name" value="Composite domain of metallo-dependent hydrolases"/>
    <property type="match status" value="1"/>
</dbReference>
<dbReference type="SUPFAM" id="SSF51556">
    <property type="entry name" value="Metallo-dependent hydrolases"/>
    <property type="match status" value="1"/>
</dbReference>
<evidence type="ECO:0000313" key="2">
    <source>
        <dbReference type="EMBL" id="UOQ60118.1"/>
    </source>
</evidence>
<dbReference type="PANTHER" id="PTHR22642">
    <property type="entry name" value="IMIDAZOLONEPROPIONASE"/>
    <property type="match status" value="1"/>
</dbReference>
<protein>
    <submittedName>
        <fullName evidence="2">Amidohydrolase</fullName>
    </submittedName>
</protein>
<sequence length="561" mass="60877">MTERLELAFTNGALFDGESYHAAPTHVGVAGGRIVLIGDEVLDAIGPGTEVVDCDGRLVLPGMNDAHVHPIEAGMEMLGCNLADGYTREDYLELVRAYVDAHPSVEWIVGAGWQQAAFPGGAPLREDLDAICSDRPIILSNRDHHSAWLNSEALRRCGIDANTPDPADGRIERDADGAPTGTLHEGARMLALSHAPEPTFDDMYAGFLVGQRKLVDYGITSWQDALIGQYGNHSPEFYTVYRTAEERGELIARVNGALWWERSQGLEQVDAFVARRAAVAGGRFRADTIKIMQDGVAENQTASMIEPYLVPGCECRGSDNAGISFVDPERLPDYVTALDALGFQIHFHALGDRAVRDALDAIGAARDRNGADAGPMHLLAHIQIINPADVARFRALNASANMQPLWASYDPQMIDLTVPFLGDERVAHQYPFGSLHRSGAHLSGGSDWPVTSADPWLGIHVAVNRRVPRSHPDFNERVFLAEEKLDLAVALRAYTLGGIEANGRDHEVGRIAPGYLADLVVTNRDPFAGSAEEIHATHAEHVYVDGRLVTPAHDATIPAAR</sequence>
<name>A0ABY4FV12_9MICO</name>
<feature type="domain" description="Amidohydrolase 3" evidence="1">
    <location>
        <begin position="50"/>
        <end position="549"/>
    </location>
</feature>
<gene>
    <name evidence="2" type="ORF">MUN76_13910</name>
</gene>
<dbReference type="RefSeq" id="WP_244685486.1">
    <property type="nucleotide sequence ID" value="NZ_CP095043.1"/>
</dbReference>
<dbReference type="InterPro" id="IPR032466">
    <property type="entry name" value="Metal_Hydrolase"/>
</dbReference>
<keyword evidence="3" id="KW-1185">Reference proteome</keyword>
<evidence type="ECO:0000313" key="3">
    <source>
        <dbReference type="Proteomes" id="UP000831775"/>
    </source>
</evidence>
<dbReference type="Gene3D" id="3.20.20.140">
    <property type="entry name" value="Metal-dependent hydrolases"/>
    <property type="match status" value="1"/>
</dbReference>
<proteinExistence type="predicted"/>
<dbReference type="Gene3D" id="2.30.40.10">
    <property type="entry name" value="Urease, subunit C, domain 1"/>
    <property type="match status" value="1"/>
</dbReference>
<dbReference type="InterPro" id="IPR011059">
    <property type="entry name" value="Metal-dep_hydrolase_composite"/>
</dbReference>
<dbReference type="Gene3D" id="3.10.310.70">
    <property type="match status" value="1"/>
</dbReference>
<dbReference type="Pfam" id="PF07969">
    <property type="entry name" value="Amidohydro_3"/>
    <property type="match status" value="1"/>
</dbReference>
<accession>A0ABY4FV12</accession>
<reference evidence="2 3" key="1">
    <citation type="submission" date="2022-04" db="EMBL/GenBank/DDBJ databases">
        <title>Leucobacter sp. isolated from rhizosphere of onion.</title>
        <authorList>
            <person name="Won M."/>
            <person name="Lee C.-M."/>
            <person name="Woen H.-Y."/>
            <person name="Kwon S.-W."/>
        </authorList>
    </citation>
    <scope>NUCLEOTIDE SEQUENCE [LARGE SCALE GENOMIC DNA]</scope>
    <source>
        <strain evidence="2 3">H25R-14</strain>
    </source>
</reference>
<dbReference type="InterPro" id="IPR033932">
    <property type="entry name" value="YtcJ-like"/>
</dbReference>